<reference evidence="3" key="1">
    <citation type="submission" date="2021-11" db="EMBL/GenBank/DDBJ databases">
        <authorList>
            <person name="Schell T."/>
        </authorList>
    </citation>
    <scope>NUCLEOTIDE SEQUENCE</scope>
    <source>
        <strain evidence="3">M5</strain>
    </source>
</reference>
<accession>A0A8J2RZP8</accession>
<evidence type="ECO:0000313" key="4">
    <source>
        <dbReference type="Proteomes" id="UP000789390"/>
    </source>
</evidence>
<proteinExistence type="predicted"/>
<organism evidence="3 4">
    <name type="scientific">Daphnia galeata</name>
    <dbReference type="NCBI Taxonomy" id="27404"/>
    <lineage>
        <taxon>Eukaryota</taxon>
        <taxon>Metazoa</taxon>
        <taxon>Ecdysozoa</taxon>
        <taxon>Arthropoda</taxon>
        <taxon>Crustacea</taxon>
        <taxon>Branchiopoda</taxon>
        <taxon>Diplostraca</taxon>
        <taxon>Cladocera</taxon>
        <taxon>Anomopoda</taxon>
        <taxon>Daphniidae</taxon>
        <taxon>Daphnia</taxon>
    </lineage>
</organism>
<gene>
    <name evidence="3" type="ORF">DGAL_LOCUS9618</name>
</gene>
<dbReference type="Proteomes" id="UP000789390">
    <property type="component" value="Unassembled WGS sequence"/>
</dbReference>
<protein>
    <recommendedName>
        <fullName evidence="2">Spen paralogue and orthologue SPOC C-terminal domain-containing protein</fullName>
    </recommendedName>
</protein>
<dbReference type="AlphaFoldDB" id="A0A8J2RZP8"/>
<dbReference type="EMBL" id="CAKKLH010000223">
    <property type="protein sequence ID" value="CAH0106463.1"/>
    <property type="molecule type" value="Genomic_DNA"/>
</dbReference>
<comment type="caution">
    <text evidence="3">The sequence shown here is derived from an EMBL/GenBank/DDBJ whole genome shotgun (WGS) entry which is preliminary data.</text>
</comment>
<sequence>MRFQPLLGLRDFESAYEEVSRTAAVSANQIPGDLKKDKSSASGVDAVSSGSSTSSDSSSMNKTSSLIGINSSNKSLGVYQSSSYFWEGVIFSKENGKLKVKAFEVIGSEMMPNFVLAMPPTLECVGRITSHKFLDNLKLKELNGQGVVVVTFLPVETEREVFCSLINHMKQGRIVVTKPFCEVVEDFYIVLLLKDDAVLRDANLFSADNSYFQNQKDDLLLGVAVFSKQHSY</sequence>
<evidence type="ECO:0000256" key="1">
    <source>
        <dbReference type="SAM" id="MobiDB-lite"/>
    </source>
</evidence>
<dbReference type="Pfam" id="PF07744">
    <property type="entry name" value="SPOC"/>
    <property type="match status" value="1"/>
</dbReference>
<name>A0A8J2RZP8_9CRUS</name>
<keyword evidence="4" id="KW-1185">Reference proteome</keyword>
<feature type="compositionally biased region" description="Low complexity" evidence="1">
    <location>
        <begin position="40"/>
        <end position="64"/>
    </location>
</feature>
<feature type="region of interest" description="Disordered" evidence="1">
    <location>
        <begin position="30"/>
        <end position="64"/>
    </location>
</feature>
<dbReference type="InterPro" id="IPR012921">
    <property type="entry name" value="SPOC_C"/>
</dbReference>
<feature type="domain" description="Spen paralogue and orthologue SPOC C-terminal" evidence="2">
    <location>
        <begin position="80"/>
        <end position="225"/>
    </location>
</feature>
<evidence type="ECO:0000313" key="3">
    <source>
        <dbReference type="EMBL" id="CAH0106463.1"/>
    </source>
</evidence>
<evidence type="ECO:0000259" key="2">
    <source>
        <dbReference type="Pfam" id="PF07744"/>
    </source>
</evidence>